<dbReference type="EMBL" id="AECV01000001">
    <property type="protein sequence ID" value="EFW30734.1"/>
    <property type="molecule type" value="Genomic_DNA"/>
</dbReference>
<name>E7N070_9FIRM</name>
<dbReference type="Pfam" id="PF01261">
    <property type="entry name" value="AP_endonuc_2"/>
    <property type="match status" value="1"/>
</dbReference>
<reference evidence="2 3" key="1">
    <citation type="submission" date="2010-08" db="EMBL/GenBank/DDBJ databases">
        <authorList>
            <person name="Weinstock G."/>
            <person name="Sodergren E."/>
            <person name="Clifton S."/>
            <person name="Fulton L."/>
            <person name="Fulton B."/>
            <person name="Courtney L."/>
            <person name="Fronick C."/>
            <person name="Harrison M."/>
            <person name="Strong C."/>
            <person name="Farmer C."/>
            <person name="Delahaunty K."/>
            <person name="Markovic C."/>
            <person name="Hall O."/>
            <person name="Minx P."/>
            <person name="Tomlinson C."/>
            <person name="Mitreva M."/>
            <person name="Hou S."/>
            <person name="Chen J."/>
            <person name="Wollam A."/>
            <person name="Pepin K.H."/>
            <person name="Johnson M."/>
            <person name="Bhonagiri V."/>
            <person name="Zhang X."/>
            <person name="Suruliraj S."/>
            <person name="Warren W."/>
            <person name="Chinwalla A."/>
            <person name="Mardis E.R."/>
            <person name="Wilson R.K."/>
        </authorList>
    </citation>
    <scope>NUCLEOTIDE SEQUENCE [LARGE SCALE GENOMIC DNA]</scope>
    <source>
        <strain evidence="2 3">F0399</strain>
    </source>
</reference>
<comment type="caution">
    <text evidence="2">The sequence shown here is derived from an EMBL/GenBank/DDBJ whole genome shotgun (WGS) entry which is preliminary data.</text>
</comment>
<evidence type="ECO:0000313" key="2">
    <source>
        <dbReference type="EMBL" id="EFW30734.1"/>
    </source>
</evidence>
<keyword evidence="2" id="KW-0540">Nuclease</keyword>
<organism evidence="2 3">
    <name type="scientific">Selenomonas artemidis F0399</name>
    <dbReference type="NCBI Taxonomy" id="749551"/>
    <lineage>
        <taxon>Bacteria</taxon>
        <taxon>Bacillati</taxon>
        <taxon>Bacillota</taxon>
        <taxon>Negativicutes</taxon>
        <taxon>Selenomonadales</taxon>
        <taxon>Selenomonadaceae</taxon>
        <taxon>Selenomonas</taxon>
    </lineage>
</organism>
<dbReference type="GO" id="GO:0004519">
    <property type="term" value="F:endonuclease activity"/>
    <property type="evidence" value="ECO:0007669"/>
    <property type="project" value="UniProtKB-KW"/>
</dbReference>
<keyword evidence="2" id="KW-0378">Hydrolase</keyword>
<dbReference type="InterPro" id="IPR036237">
    <property type="entry name" value="Xyl_isomerase-like_sf"/>
</dbReference>
<dbReference type="HOGENOM" id="CLU_046677_0_0_9"/>
<dbReference type="Gene3D" id="3.20.20.150">
    <property type="entry name" value="Divalent-metal-dependent TIM barrel enzymes"/>
    <property type="match status" value="1"/>
</dbReference>
<keyword evidence="2" id="KW-0255">Endonuclease</keyword>
<dbReference type="STRING" id="749551.HMPREF9555_00363"/>
<dbReference type="InterPro" id="IPR013022">
    <property type="entry name" value="Xyl_isomerase-like_TIM-brl"/>
</dbReference>
<sequence>MVQLINVSSADCDICNLPGGTPQGVESLLQRYGLDGIEFMVCDAKDTGLFPRRIVRGIHLWFYPSWMHFWRGNEELLARDYAPEQVRCIFGDSREEWLTRFRDNFRVAGACGAEYAVFHVAHAGQGEIFARNFFYDDRDVVEGTIEVVRELVSALPQECMLLYENLWWPGLTFRDPALAVRLIEETPHERTGFMLDTGHLMNTNWDLRTEEEGVDYVLDTIEGLARCDEELAARIRGLHLHQSLSGAHARTVQEAARRGEMPERPTPHESIDYVLRIDRHAPLHTARAREIVDRVRPQWLVHEFIPTDTTDWEEKLAAQTAAIR</sequence>
<evidence type="ECO:0000259" key="1">
    <source>
        <dbReference type="Pfam" id="PF01261"/>
    </source>
</evidence>
<accession>E7N070</accession>
<gene>
    <name evidence="2" type="ORF">HMPREF9555_00363</name>
</gene>
<evidence type="ECO:0000313" key="3">
    <source>
        <dbReference type="Proteomes" id="UP000004633"/>
    </source>
</evidence>
<feature type="domain" description="Xylose isomerase-like TIM barrel" evidence="1">
    <location>
        <begin position="94"/>
        <end position="283"/>
    </location>
</feature>
<dbReference type="SUPFAM" id="SSF51658">
    <property type="entry name" value="Xylose isomerase-like"/>
    <property type="match status" value="1"/>
</dbReference>
<dbReference type="AlphaFoldDB" id="E7N070"/>
<dbReference type="Proteomes" id="UP000004633">
    <property type="component" value="Unassembled WGS sequence"/>
</dbReference>
<protein>
    <submittedName>
        <fullName evidence="2">AP endonuclease, family 2</fullName>
    </submittedName>
</protein>
<keyword evidence="3" id="KW-1185">Reference proteome</keyword>
<dbReference type="RefSeq" id="WP_009349026.1">
    <property type="nucleotide sequence ID" value="NZ_GL638127.1"/>
</dbReference>
<proteinExistence type="predicted"/>